<keyword evidence="3 16" id="KW-0032">Aminotransferase</keyword>
<dbReference type="InterPro" id="IPR043132">
    <property type="entry name" value="BCAT-like_C"/>
</dbReference>
<dbReference type="PROSITE" id="PS50103">
    <property type="entry name" value="ZF_C3H1"/>
    <property type="match status" value="1"/>
</dbReference>
<dbReference type="EC" id="2.6.1.42" evidence="16"/>
<dbReference type="InterPro" id="IPR043131">
    <property type="entry name" value="BCAT-like_N"/>
</dbReference>
<dbReference type="GO" id="GO:0006397">
    <property type="term" value="P:mRNA processing"/>
    <property type="evidence" value="ECO:0007669"/>
    <property type="project" value="UniProtKB-KW"/>
</dbReference>
<evidence type="ECO:0000256" key="3">
    <source>
        <dbReference type="ARBA" id="ARBA00022576"/>
    </source>
</evidence>
<dbReference type="SUPFAM" id="SSF101233">
    <property type="entry name" value="PWI domain"/>
    <property type="match status" value="1"/>
</dbReference>
<dbReference type="Pfam" id="PF01063">
    <property type="entry name" value="Aminotran_4"/>
    <property type="match status" value="1"/>
</dbReference>
<keyword evidence="7 14" id="KW-0479">Metal-binding</keyword>
<accession>A0A9P3UK73</accession>
<evidence type="ECO:0000256" key="11">
    <source>
        <dbReference type="ARBA" id="ARBA00023304"/>
    </source>
</evidence>
<feature type="region of interest" description="Disordered" evidence="17">
    <location>
        <begin position="540"/>
        <end position="562"/>
    </location>
</feature>
<dbReference type="SUPFAM" id="SSF54928">
    <property type="entry name" value="RNA-binding domain, RBD"/>
    <property type="match status" value="1"/>
</dbReference>
<evidence type="ECO:0000313" key="21">
    <source>
        <dbReference type="Proteomes" id="UP001063166"/>
    </source>
</evidence>
<evidence type="ECO:0000256" key="10">
    <source>
        <dbReference type="ARBA" id="ARBA00022898"/>
    </source>
</evidence>
<dbReference type="EMBL" id="BRPK01000003">
    <property type="protein sequence ID" value="GLB36368.1"/>
    <property type="molecule type" value="Genomic_DNA"/>
</dbReference>
<dbReference type="InterPro" id="IPR033939">
    <property type="entry name" value="BCAT_family"/>
</dbReference>
<protein>
    <recommendedName>
        <fullName evidence="16">Branched-chain-amino-acid aminotransferase</fullName>
        <ecNumber evidence="16">2.6.1.42</ecNumber>
    </recommendedName>
</protein>
<dbReference type="GO" id="GO:0008270">
    <property type="term" value="F:zinc ion binding"/>
    <property type="evidence" value="ECO:0007669"/>
    <property type="project" value="UniProtKB-KW"/>
</dbReference>
<dbReference type="NCBIfam" id="TIGR01123">
    <property type="entry name" value="ilvE_II"/>
    <property type="match status" value="1"/>
</dbReference>
<feature type="region of interest" description="Disordered" evidence="17">
    <location>
        <begin position="788"/>
        <end position="829"/>
    </location>
</feature>
<comment type="catalytic activity">
    <reaction evidence="16">
        <text>L-isoleucine + 2-oxoglutarate = (S)-3-methyl-2-oxopentanoate + L-glutamate</text>
        <dbReference type="Rhea" id="RHEA:24801"/>
        <dbReference type="ChEBI" id="CHEBI:16810"/>
        <dbReference type="ChEBI" id="CHEBI:29985"/>
        <dbReference type="ChEBI" id="CHEBI:35146"/>
        <dbReference type="ChEBI" id="CHEBI:58045"/>
        <dbReference type="EC" id="2.6.1.42"/>
    </reaction>
</comment>
<dbReference type="FunFam" id="3.20.10.10:FF:000004">
    <property type="entry name" value="Branched-chain-amino-acid aminotransferase"/>
    <property type="match status" value="1"/>
</dbReference>
<evidence type="ECO:0000256" key="12">
    <source>
        <dbReference type="ARBA" id="ARBA00043866"/>
    </source>
</evidence>
<feature type="zinc finger region" description="C3H1-type" evidence="14">
    <location>
        <begin position="215"/>
        <end position="243"/>
    </location>
</feature>
<keyword evidence="10 15" id="KW-0663">Pyridoxal phosphate</keyword>
<dbReference type="InterPro" id="IPR018300">
    <property type="entry name" value="Aminotrans_IV_CS"/>
</dbReference>
<keyword evidence="4 16" id="KW-0028">Amino-acid biosynthesis</keyword>
<feature type="compositionally biased region" description="Low complexity" evidence="17">
    <location>
        <begin position="347"/>
        <end position="366"/>
    </location>
</feature>
<dbReference type="InterPro" id="IPR036038">
    <property type="entry name" value="Aminotransferase-like"/>
</dbReference>
<evidence type="ECO:0000256" key="17">
    <source>
        <dbReference type="SAM" id="MobiDB-lite"/>
    </source>
</evidence>
<evidence type="ECO:0000259" key="18">
    <source>
        <dbReference type="PROSITE" id="PS50102"/>
    </source>
</evidence>
<dbReference type="OrthoDB" id="443401at2759"/>
<evidence type="ECO:0000256" key="4">
    <source>
        <dbReference type="ARBA" id="ARBA00022605"/>
    </source>
</evidence>
<evidence type="ECO:0000256" key="5">
    <source>
        <dbReference type="ARBA" id="ARBA00022664"/>
    </source>
</evidence>
<dbReference type="PANTHER" id="PTHR11825">
    <property type="entry name" value="SUBGROUP IIII AMINOTRANSFERASE"/>
    <property type="match status" value="1"/>
</dbReference>
<comment type="similarity">
    <text evidence="2 16">Belongs to the class-IV pyridoxal-phosphate-dependent aminotransferase family.</text>
</comment>
<dbReference type="InterPro" id="IPR035979">
    <property type="entry name" value="RBD_domain_sf"/>
</dbReference>
<evidence type="ECO:0000256" key="14">
    <source>
        <dbReference type="PROSITE-ProRule" id="PRU00723"/>
    </source>
</evidence>
<evidence type="ECO:0000256" key="8">
    <source>
        <dbReference type="ARBA" id="ARBA00022771"/>
    </source>
</evidence>
<comment type="catalytic activity">
    <reaction evidence="16">
        <text>L-leucine + 2-oxoglutarate = 4-methyl-2-oxopentanoate + L-glutamate</text>
        <dbReference type="Rhea" id="RHEA:18321"/>
        <dbReference type="ChEBI" id="CHEBI:16810"/>
        <dbReference type="ChEBI" id="CHEBI:17865"/>
        <dbReference type="ChEBI" id="CHEBI:29985"/>
        <dbReference type="ChEBI" id="CHEBI:57427"/>
        <dbReference type="EC" id="2.6.1.42"/>
    </reaction>
</comment>
<feature type="compositionally biased region" description="Basic and acidic residues" evidence="17">
    <location>
        <begin position="625"/>
        <end position="638"/>
    </location>
</feature>
<dbReference type="CDD" id="cd12257">
    <property type="entry name" value="RRM1_RBM26_like"/>
    <property type="match status" value="1"/>
</dbReference>
<dbReference type="PANTHER" id="PTHR11825:SF44">
    <property type="entry name" value="BRANCHED-CHAIN-AMINO-ACID AMINOTRANSFERASE"/>
    <property type="match status" value="1"/>
</dbReference>
<proteinExistence type="inferred from homology"/>
<dbReference type="InterPro" id="IPR005786">
    <property type="entry name" value="B_amino_transII"/>
</dbReference>
<feature type="region of interest" description="Disordered" evidence="17">
    <location>
        <begin position="326"/>
        <end position="386"/>
    </location>
</feature>
<dbReference type="InterPro" id="IPR036855">
    <property type="entry name" value="Znf_CCCH_sf"/>
</dbReference>
<dbReference type="InterPro" id="IPR012677">
    <property type="entry name" value="Nucleotide-bd_a/b_plait_sf"/>
</dbReference>
<keyword evidence="5" id="KW-0507">mRNA processing</keyword>
<feature type="domain" description="RRM" evidence="18">
    <location>
        <begin position="440"/>
        <end position="512"/>
    </location>
</feature>
<dbReference type="CDD" id="cd01557">
    <property type="entry name" value="BCAT_beta_family"/>
    <property type="match status" value="1"/>
</dbReference>
<dbReference type="Pfam" id="PF01480">
    <property type="entry name" value="PWI"/>
    <property type="match status" value="1"/>
</dbReference>
<evidence type="ECO:0000256" key="1">
    <source>
        <dbReference type="ARBA" id="ARBA00001933"/>
    </source>
</evidence>
<comment type="caution">
    <text evidence="20">The sequence shown here is derived from an EMBL/GenBank/DDBJ whole genome shotgun (WGS) entry which is preliminary data.</text>
</comment>
<dbReference type="GO" id="GO:0009099">
    <property type="term" value="P:L-valine biosynthetic process"/>
    <property type="evidence" value="ECO:0007669"/>
    <property type="project" value="TreeGrafter"/>
</dbReference>
<evidence type="ECO:0000256" key="6">
    <source>
        <dbReference type="ARBA" id="ARBA00022679"/>
    </source>
</evidence>
<evidence type="ECO:0000313" key="20">
    <source>
        <dbReference type="EMBL" id="GLB36368.1"/>
    </source>
</evidence>
<feature type="compositionally biased region" description="Polar residues" evidence="17">
    <location>
        <begin position="540"/>
        <end position="558"/>
    </location>
</feature>
<feature type="region of interest" description="Disordered" evidence="17">
    <location>
        <begin position="108"/>
        <end position="172"/>
    </location>
</feature>
<evidence type="ECO:0000256" key="16">
    <source>
        <dbReference type="RuleBase" id="RU004517"/>
    </source>
</evidence>
<evidence type="ECO:0000256" key="7">
    <source>
        <dbReference type="ARBA" id="ARBA00022723"/>
    </source>
</evidence>
<evidence type="ECO:0000256" key="15">
    <source>
        <dbReference type="RuleBase" id="RU004516"/>
    </source>
</evidence>
<dbReference type="SUPFAM" id="SSF90229">
    <property type="entry name" value="CCCH zinc finger"/>
    <property type="match status" value="1"/>
</dbReference>
<reference evidence="20" key="1">
    <citation type="submission" date="2022-07" db="EMBL/GenBank/DDBJ databases">
        <title>The genome of Lyophyllum shimeji provides insight into the initial evolution of ectomycorrhizal fungal genome.</title>
        <authorList>
            <person name="Kobayashi Y."/>
            <person name="Shibata T."/>
            <person name="Hirakawa H."/>
            <person name="Shigenobu S."/>
            <person name="Nishiyama T."/>
            <person name="Yamada A."/>
            <person name="Hasebe M."/>
            <person name="Kawaguchi M."/>
        </authorList>
    </citation>
    <scope>NUCLEOTIDE SEQUENCE</scope>
    <source>
        <strain evidence="20">AT787</strain>
    </source>
</reference>
<keyword evidence="8 14" id="KW-0863">Zinc-finger</keyword>
<dbReference type="Gene3D" id="3.20.10.10">
    <property type="entry name" value="D-amino Acid Aminotransferase, subunit A, domain 2"/>
    <property type="match status" value="1"/>
</dbReference>
<keyword evidence="21" id="KW-1185">Reference proteome</keyword>
<comment type="cofactor">
    <cofactor evidence="1 15">
        <name>pyridoxal 5'-phosphate</name>
        <dbReference type="ChEBI" id="CHEBI:597326"/>
    </cofactor>
</comment>
<feature type="region of interest" description="Disordered" evidence="17">
    <location>
        <begin position="606"/>
        <end position="638"/>
    </location>
</feature>
<dbReference type="InterPro" id="IPR002483">
    <property type="entry name" value="PWI_dom"/>
</dbReference>
<evidence type="ECO:0000256" key="13">
    <source>
        <dbReference type="PROSITE-ProRule" id="PRU00176"/>
    </source>
</evidence>
<feature type="domain" description="C3H1-type" evidence="19">
    <location>
        <begin position="215"/>
        <end position="243"/>
    </location>
</feature>
<dbReference type="PROSITE" id="PS00770">
    <property type="entry name" value="AA_TRANSFER_CLASS_4"/>
    <property type="match status" value="1"/>
</dbReference>
<name>A0A9P3UK73_LYOSH</name>
<feature type="compositionally biased region" description="Polar residues" evidence="17">
    <location>
        <begin position="788"/>
        <end position="806"/>
    </location>
</feature>
<dbReference type="InterPro" id="IPR001544">
    <property type="entry name" value="Aminotrans_IV"/>
</dbReference>
<dbReference type="Proteomes" id="UP001063166">
    <property type="component" value="Unassembled WGS sequence"/>
</dbReference>
<feature type="compositionally biased region" description="Basic and acidic residues" evidence="17">
    <location>
        <begin position="119"/>
        <end position="134"/>
    </location>
</feature>
<dbReference type="InterPro" id="IPR000571">
    <property type="entry name" value="Znf_CCCH"/>
</dbReference>
<gene>
    <name evidence="20" type="ORF">LshimejAT787_0306560</name>
</gene>
<comment type="catalytic activity">
    <reaction evidence="16">
        <text>L-valine + 2-oxoglutarate = 3-methyl-2-oxobutanoate + L-glutamate</text>
        <dbReference type="Rhea" id="RHEA:24813"/>
        <dbReference type="ChEBI" id="CHEBI:11851"/>
        <dbReference type="ChEBI" id="CHEBI:16810"/>
        <dbReference type="ChEBI" id="CHEBI:29985"/>
        <dbReference type="ChEBI" id="CHEBI:57762"/>
        <dbReference type="EC" id="2.6.1.42"/>
    </reaction>
</comment>
<organism evidence="20 21">
    <name type="scientific">Lyophyllum shimeji</name>
    <name type="common">Hon-shimeji</name>
    <name type="synonym">Tricholoma shimeji</name>
    <dbReference type="NCBI Taxonomy" id="47721"/>
    <lineage>
        <taxon>Eukaryota</taxon>
        <taxon>Fungi</taxon>
        <taxon>Dikarya</taxon>
        <taxon>Basidiomycota</taxon>
        <taxon>Agaricomycotina</taxon>
        <taxon>Agaricomycetes</taxon>
        <taxon>Agaricomycetidae</taxon>
        <taxon>Agaricales</taxon>
        <taxon>Tricholomatineae</taxon>
        <taxon>Lyophyllaceae</taxon>
        <taxon>Lyophyllum</taxon>
    </lineage>
</organism>
<dbReference type="GO" id="GO:0004084">
    <property type="term" value="F:branched-chain-amino-acid transaminase activity"/>
    <property type="evidence" value="ECO:0007669"/>
    <property type="project" value="UniProtKB-EC"/>
</dbReference>
<dbReference type="PROSITE" id="PS50102">
    <property type="entry name" value="RRM"/>
    <property type="match status" value="1"/>
</dbReference>
<keyword evidence="13" id="KW-0694">RNA-binding</keyword>
<dbReference type="InterPro" id="IPR036483">
    <property type="entry name" value="PWI_dom_sf"/>
</dbReference>
<keyword evidence="11 16" id="KW-0100">Branched-chain amino acid biosynthesis</keyword>
<sequence length="1255" mass="137218">MIFDPSTAPHLKPWLVRTLEPICDAEPGALADYILALLKHNVPENEMRKELAVQLDEFLEKAECASFIDTLFTVLRTKSYLPYSASPSSPSFSPKALDTGIPIPLDGLLSPSLSTSPDRNLKRSVEADERDGRAPAKGPRLSTEGEFSRYTNGHGGRPENRSTGGWGGRGGRSRYGDGVDMYGGGMPMSGVMLPGMNGSMGQTNGRRPQVYQPPDQKRGICRDYHNNGYCARGAMCKYSHGDDAVIPGMYPMNPAMAMPFMPMFAGPGNPFGMAGGVGAAYDPHEARMDMRPRHQRAPLLPRIQQEDGTQVVQSTNASGELPVIQDLTPMARDTSKPLPGAASVSESTTQPSHPSSPQQQQLPMHSEGYHPADFGAMQHAGSNGQPYMPMNLPMDVDMSSQLEMRPPIHIGHPRPMRGRGRGGIFGGEVHRFRPERRNDKTLVVEKIPEDKLTLEQVNVWFKRFGTVTNVAIDSMNAKALISFSNHDEAYAAWKSEDAVFNNRFVKVFWHRPMEGHGQVGARMLAASAPLVASISAKETPSRSVSVSKPTAPQKPSTSATTTALAAKQQLLEQQIAEQKSLMASLDTASPEEKKTIMARLRKLGEEMKTSAPTAEASTVKTDVGLSDHERKERERLDKELEMHAATGPAEGEETTEDLKAKLEKLKAEAASLGIATESPYRGGYRPYRGRGRGIRGYRGAMRGAPPPRASMKLDNRPKKLLVKGVREEGVQALRDWFETTGQMESLETTENGDIIVAFRSRAAAEQGLAKGTDVPTVGRIQVTWHTGTMTGSTPAVNAASPGTSDASDAVMKEPPRPHSPGPLHSPHVQDEEVVTNVPPTQTLRARFTSQMGGFDHRRSSTHECRRPGYSRPNDWRVDGPPRHRCLETRNYAKSQSRHPTAVVEPGVRTHFYRPHADHSLGHDLRMGVPRIQPYGPLSLEPSSTVLHYAQTLFEGMKAYRQENGKVTLFRPDMNMKRMNNSARRIALPTFNGEALLELIKELIRIDKHWIPKEPGHSLYIRPTLIGNQKAIGVNPPNEALLFVICSPVGPYYSNGFKPVSLYGTTEYIRAAPGGTGAYKLGVNYAPGVMPQKLAAEKGYVQNLWLHGPEHYLTEVGTMNMFVVLKTDAGALELVTPPLDGMILPGVTRDSVLALARNHASGKHRLADLPDLVVSERPVTMKEVKEASQTGRLVELFGAGTAAVISPVDRIGYLGEDVHIPTGPDGMGPVSRPIWTELVGRQTGTIPSDWSVTVAH</sequence>
<evidence type="ECO:0000256" key="2">
    <source>
        <dbReference type="ARBA" id="ARBA00009320"/>
    </source>
</evidence>
<dbReference type="GO" id="GO:0005739">
    <property type="term" value="C:mitochondrion"/>
    <property type="evidence" value="ECO:0007669"/>
    <property type="project" value="TreeGrafter"/>
</dbReference>
<dbReference type="NCBIfam" id="NF009897">
    <property type="entry name" value="PRK13357.1"/>
    <property type="match status" value="1"/>
</dbReference>
<evidence type="ECO:0000256" key="9">
    <source>
        <dbReference type="ARBA" id="ARBA00022833"/>
    </source>
</evidence>
<dbReference type="GO" id="GO:0003723">
    <property type="term" value="F:RNA binding"/>
    <property type="evidence" value="ECO:0007669"/>
    <property type="project" value="UniProtKB-UniRule"/>
</dbReference>
<feature type="compositionally biased region" description="Polar residues" evidence="17">
    <location>
        <begin position="610"/>
        <end position="620"/>
    </location>
</feature>
<dbReference type="Gene3D" id="3.30.70.330">
    <property type="match status" value="1"/>
</dbReference>
<dbReference type="AlphaFoldDB" id="A0A9P3UK73"/>
<dbReference type="GO" id="GO:0009098">
    <property type="term" value="P:L-leucine biosynthetic process"/>
    <property type="evidence" value="ECO:0007669"/>
    <property type="project" value="TreeGrafter"/>
</dbReference>
<keyword evidence="6 16" id="KW-0808">Transferase</keyword>
<dbReference type="Gene3D" id="1.20.1390.10">
    <property type="entry name" value="PWI domain"/>
    <property type="match status" value="1"/>
</dbReference>
<keyword evidence="9 14" id="KW-0862">Zinc</keyword>
<dbReference type="SUPFAM" id="SSF56752">
    <property type="entry name" value="D-aminoacid aminotransferase-like PLP-dependent enzymes"/>
    <property type="match status" value="1"/>
</dbReference>
<dbReference type="InterPro" id="IPR000504">
    <property type="entry name" value="RRM_dom"/>
</dbReference>
<dbReference type="SMART" id="SM00360">
    <property type="entry name" value="RRM"/>
    <property type="match status" value="1"/>
</dbReference>
<dbReference type="SMART" id="SM00356">
    <property type="entry name" value="ZnF_C3H1"/>
    <property type="match status" value="1"/>
</dbReference>
<dbReference type="Gene3D" id="3.30.470.10">
    <property type="match status" value="1"/>
</dbReference>
<comment type="function">
    <text evidence="12">May be involved in the turnover of nuclear polyadenylated (pA+) RNA.</text>
</comment>
<evidence type="ECO:0000259" key="19">
    <source>
        <dbReference type="PROSITE" id="PS50103"/>
    </source>
</evidence>
<dbReference type="Pfam" id="PF00642">
    <property type="entry name" value="zf-CCCH"/>
    <property type="match status" value="1"/>
</dbReference>